<keyword evidence="8" id="KW-1185">Reference proteome</keyword>
<gene>
    <name evidence="7" type="ORF">ASIM_LOCUS4700</name>
</gene>
<keyword evidence="2 3" id="KW-0728">SH3 domain</keyword>
<reference evidence="7 8" key="2">
    <citation type="submission" date="2018-11" db="EMBL/GenBank/DDBJ databases">
        <authorList>
            <consortium name="Pathogen Informatics"/>
        </authorList>
    </citation>
    <scope>NUCLEOTIDE SEQUENCE [LARGE SCALE GENOMIC DNA]</scope>
</reference>
<evidence type="ECO:0000313" key="7">
    <source>
        <dbReference type="EMBL" id="VDK24318.1"/>
    </source>
</evidence>
<dbReference type="SMART" id="SM00326">
    <property type="entry name" value="SH3"/>
    <property type="match status" value="1"/>
</dbReference>
<proteinExistence type="inferred from homology"/>
<reference evidence="9" key="1">
    <citation type="submission" date="2017-02" db="UniProtKB">
        <authorList>
            <consortium name="WormBaseParasite"/>
        </authorList>
    </citation>
    <scope>IDENTIFICATION</scope>
</reference>
<feature type="domain" description="Guanylate kinase-like" evidence="6">
    <location>
        <begin position="140"/>
        <end position="248"/>
    </location>
</feature>
<feature type="region of interest" description="Disordered" evidence="4">
    <location>
        <begin position="90"/>
        <end position="110"/>
    </location>
</feature>
<evidence type="ECO:0000256" key="2">
    <source>
        <dbReference type="ARBA" id="ARBA00022443"/>
    </source>
</evidence>
<dbReference type="SUPFAM" id="SSF52540">
    <property type="entry name" value="P-loop containing nucleoside triphosphate hydrolases"/>
    <property type="match status" value="1"/>
</dbReference>
<dbReference type="InterPro" id="IPR050716">
    <property type="entry name" value="MAGUK"/>
</dbReference>
<dbReference type="SUPFAM" id="SSF50044">
    <property type="entry name" value="SH3-domain"/>
    <property type="match status" value="1"/>
</dbReference>
<dbReference type="Gene3D" id="2.30.30.40">
    <property type="entry name" value="SH3 Domains"/>
    <property type="match status" value="1"/>
</dbReference>
<dbReference type="PROSITE" id="PS50002">
    <property type="entry name" value="SH3"/>
    <property type="match status" value="1"/>
</dbReference>
<name>A0A0M3JBB4_ANISI</name>
<dbReference type="InterPro" id="IPR036028">
    <property type="entry name" value="SH3-like_dom_sf"/>
</dbReference>
<dbReference type="InterPro" id="IPR020590">
    <property type="entry name" value="Guanylate_kinase_CS"/>
</dbReference>
<evidence type="ECO:0000259" key="6">
    <source>
        <dbReference type="PROSITE" id="PS50052"/>
    </source>
</evidence>
<dbReference type="PANTHER" id="PTHR23122">
    <property type="entry name" value="MEMBRANE-ASSOCIATED GUANYLATE KINASE MAGUK"/>
    <property type="match status" value="1"/>
</dbReference>
<dbReference type="Pfam" id="PF00625">
    <property type="entry name" value="Guanylate_kin"/>
    <property type="match status" value="1"/>
</dbReference>
<dbReference type="EMBL" id="UYRR01008458">
    <property type="protein sequence ID" value="VDK24318.1"/>
    <property type="molecule type" value="Genomic_DNA"/>
</dbReference>
<sequence length="248" mass="28449">MPTIVEYDEPRYVRALTDYDGSSDALHPCPEAALSFKRNEILELVVVNGDEHWWQARSIGFAPFDEYHSVDQSSDVKRRRIGIIPSELLHQKRRKQRESDSNSVRKGIKKNTAASRTLNEVYEGALYESVSLVSPNKKMIRSVVLIGASGVGRNELKRRLIMSNPERFSTTVPHTSRAPRAHEMQGVDYYFVKKDEMEHWIRLGRFLEFGEYRDNLYGTLADSVVSIIQQGRIPVLNPHPLALIDRIK</sequence>
<dbReference type="Proteomes" id="UP000267096">
    <property type="component" value="Unassembled WGS sequence"/>
</dbReference>
<evidence type="ECO:0000256" key="4">
    <source>
        <dbReference type="SAM" id="MobiDB-lite"/>
    </source>
</evidence>
<organism evidence="9">
    <name type="scientific">Anisakis simplex</name>
    <name type="common">Herring worm</name>
    <dbReference type="NCBI Taxonomy" id="6269"/>
    <lineage>
        <taxon>Eukaryota</taxon>
        <taxon>Metazoa</taxon>
        <taxon>Ecdysozoa</taxon>
        <taxon>Nematoda</taxon>
        <taxon>Chromadorea</taxon>
        <taxon>Rhabditida</taxon>
        <taxon>Spirurina</taxon>
        <taxon>Ascaridomorpha</taxon>
        <taxon>Ascaridoidea</taxon>
        <taxon>Anisakidae</taxon>
        <taxon>Anisakis</taxon>
        <taxon>Anisakis simplex complex</taxon>
    </lineage>
</organism>
<accession>A0A0M3JBB4</accession>
<dbReference type="OrthoDB" id="439127at2759"/>
<dbReference type="PROSITE" id="PS00856">
    <property type="entry name" value="GUANYLATE_KINASE_1"/>
    <property type="match status" value="1"/>
</dbReference>
<comment type="similarity">
    <text evidence="1">Belongs to the MAGUK family.</text>
</comment>
<dbReference type="InterPro" id="IPR008145">
    <property type="entry name" value="GK/Ca_channel_bsu"/>
</dbReference>
<evidence type="ECO:0000313" key="9">
    <source>
        <dbReference type="WBParaSite" id="ASIM_0000488801-mRNA-1"/>
    </source>
</evidence>
<evidence type="ECO:0000256" key="3">
    <source>
        <dbReference type="PROSITE-ProRule" id="PRU00192"/>
    </source>
</evidence>
<dbReference type="AlphaFoldDB" id="A0A0M3JBB4"/>
<dbReference type="Gene3D" id="3.40.50.300">
    <property type="entry name" value="P-loop containing nucleotide triphosphate hydrolases"/>
    <property type="match status" value="1"/>
</dbReference>
<dbReference type="SMART" id="SM00072">
    <property type="entry name" value="GuKc"/>
    <property type="match status" value="1"/>
</dbReference>
<dbReference type="WBParaSite" id="ASIM_0000488801-mRNA-1">
    <property type="protein sequence ID" value="ASIM_0000488801-mRNA-1"/>
    <property type="gene ID" value="ASIM_0000488801"/>
</dbReference>
<protein>
    <submittedName>
        <fullName evidence="9">SH3 domain protein</fullName>
    </submittedName>
</protein>
<feature type="domain" description="SH3" evidence="5">
    <location>
        <begin position="8"/>
        <end position="94"/>
    </location>
</feature>
<evidence type="ECO:0000259" key="5">
    <source>
        <dbReference type="PROSITE" id="PS50002"/>
    </source>
</evidence>
<evidence type="ECO:0000313" key="8">
    <source>
        <dbReference type="Proteomes" id="UP000267096"/>
    </source>
</evidence>
<dbReference type="InterPro" id="IPR008144">
    <property type="entry name" value="Guanylate_kin-like_dom"/>
</dbReference>
<dbReference type="PROSITE" id="PS50052">
    <property type="entry name" value="GUANYLATE_KINASE_2"/>
    <property type="match status" value="1"/>
</dbReference>
<dbReference type="InterPro" id="IPR027417">
    <property type="entry name" value="P-loop_NTPase"/>
</dbReference>
<dbReference type="InterPro" id="IPR001452">
    <property type="entry name" value="SH3_domain"/>
</dbReference>
<evidence type="ECO:0000256" key="1">
    <source>
        <dbReference type="ARBA" id="ARBA00007014"/>
    </source>
</evidence>